<reference evidence="1 2" key="2">
    <citation type="journal article" date="2010" name="J. Bacteriol.">
        <title>Complete genome sequence of Methanothermobacter marburgensis, a methanoarchaeon model organism.</title>
        <authorList>
            <person name="Liesegang H."/>
            <person name="Kaster A.K."/>
            <person name="Wiezer A."/>
            <person name="Goenrich M."/>
            <person name="Wollherr A."/>
            <person name="Seedorf H."/>
            <person name="Gottschalk G."/>
            <person name="Thauer R.K."/>
        </authorList>
    </citation>
    <scope>NUCLEOTIDE SEQUENCE [LARGE SCALE GENOMIC DNA]</scope>
    <source>
        <strain evidence="2">ATCC BAA-927 / DSM 2133 / JCM 14651 / NBRC 100331 / OCM 82 / Marburg</strain>
    </source>
</reference>
<evidence type="ECO:0000313" key="2">
    <source>
        <dbReference type="Proteomes" id="UP000000345"/>
    </source>
</evidence>
<reference key="1">
    <citation type="submission" date="2009-08" db="EMBL/GenBank/DDBJ databases">
        <title>The genome sequence of Methanothermobacter marburgensis.</title>
        <authorList>
            <person name="Kaster A."/>
            <person name="Seedorf H."/>
            <person name="Goenrich M."/>
            <person name="Wiezer A."/>
            <person name="Liesegang H."/>
            <person name="Thauer R."/>
            <person name="Gottschalk G."/>
        </authorList>
    </citation>
    <scope>NUCLEOTIDE SEQUENCE</scope>
    <source>
        <strain>Marburg</strain>
    </source>
</reference>
<organism evidence="1 2">
    <name type="scientific">Methanothermobacter marburgensis (strain ATCC BAA-927 / DSM 2133 / JCM 14651 / NBRC 100331 / OCM 82 / Marburg)</name>
    <name type="common">Methanobacterium thermoautotrophicum</name>
    <dbReference type="NCBI Taxonomy" id="79929"/>
    <lineage>
        <taxon>Archaea</taxon>
        <taxon>Methanobacteriati</taxon>
        <taxon>Methanobacteriota</taxon>
        <taxon>Methanomada group</taxon>
        <taxon>Methanobacteria</taxon>
        <taxon>Methanobacteriales</taxon>
        <taxon>Methanobacteriaceae</taxon>
        <taxon>Methanothermobacter</taxon>
    </lineage>
</organism>
<gene>
    <name evidence="1" type="ordered locus">MTBMA_c15770</name>
</gene>
<evidence type="ECO:0008006" key="3">
    <source>
        <dbReference type="Google" id="ProtNLM"/>
    </source>
</evidence>
<dbReference type="KEGG" id="mmg:MTBMA_c15770"/>
<dbReference type="PATRIC" id="fig|79929.8.peg.1531"/>
<dbReference type="Pfam" id="PF04250">
    <property type="entry name" value="DUF429"/>
    <property type="match status" value="1"/>
</dbReference>
<evidence type="ECO:0000313" key="1">
    <source>
        <dbReference type="EMBL" id="ADL59156.1"/>
    </source>
</evidence>
<dbReference type="EMBL" id="CP001710">
    <property type="protein sequence ID" value="ADL59156.1"/>
    <property type="molecule type" value="Genomic_DNA"/>
</dbReference>
<dbReference type="InterPro" id="IPR007362">
    <property type="entry name" value="DUF429"/>
</dbReference>
<dbReference type="STRING" id="79929.MTBMA_c15770"/>
<dbReference type="RefSeq" id="WP_013296366.1">
    <property type="nucleotide sequence ID" value="NC_014408.1"/>
</dbReference>
<dbReference type="InterPro" id="IPR018036">
    <property type="entry name" value="DUF429_subgr"/>
</dbReference>
<dbReference type="PIRSF" id="PIRSF024051">
    <property type="entry name" value="DUF429"/>
    <property type="match status" value="1"/>
</dbReference>
<dbReference type="GeneID" id="9705286"/>
<proteinExistence type="predicted"/>
<dbReference type="Proteomes" id="UP000000345">
    <property type="component" value="Chromosome"/>
</dbReference>
<dbReference type="AlphaFoldDB" id="D9PY58"/>
<protein>
    <recommendedName>
        <fullName evidence="3">DUF429 domain-containing protein</fullName>
    </recommendedName>
</protein>
<name>D9PY58_METTM</name>
<accession>D9PY58</accession>
<dbReference type="PaxDb" id="79929-MTBMA_c15770"/>
<dbReference type="OrthoDB" id="50338at2157"/>
<keyword evidence="2" id="KW-1185">Reference proteome</keyword>
<sequence length="188" mass="20708">MSVAGVDLAASHENETGVAIIDGRRVKVFSVFSFDEIIHSVKSADTVAVDAPLSLPRGRCCLRSDCSCSRHGHFRRADLEIRRYGSVLPLTWRGMRELTMRGIRIREALESRGVEVIETHPRTAEGMLENAGLRLEICDTSTMSIHQRDALTAALVALLYSEGNFIELGDPSEGTIILPDVEETQSNI</sequence>
<dbReference type="HOGENOM" id="CLU_121772_0_0_2"/>
<dbReference type="GeneID" id="77400347"/>